<dbReference type="RefSeq" id="WP_141353653.1">
    <property type="nucleotide sequence ID" value="NZ_BJNV01000056.1"/>
</dbReference>
<evidence type="ECO:0000313" key="3">
    <source>
        <dbReference type="Proteomes" id="UP000318422"/>
    </source>
</evidence>
<dbReference type="EMBL" id="BJNV01000056">
    <property type="protein sequence ID" value="GEC96891.1"/>
    <property type="molecule type" value="Genomic_DNA"/>
</dbReference>
<evidence type="ECO:0000313" key="2">
    <source>
        <dbReference type="EMBL" id="GEC96891.1"/>
    </source>
</evidence>
<dbReference type="Proteomes" id="UP000318422">
    <property type="component" value="Unassembled WGS sequence"/>
</dbReference>
<proteinExistence type="predicted"/>
<name>A0A4Y4CVG8_ZOORA</name>
<dbReference type="OrthoDB" id="9182281at2"/>
<organism evidence="2 3">
    <name type="scientific">Zoogloea ramigera</name>
    <dbReference type="NCBI Taxonomy" id="350"/>
    <lineage>
        <taxon>Bacteria</taxon>
        <taxon>Pseudomonadati</taxon>
        <taxon>Pseudomonadota</taxon>
        <taxon>Betaproteobacteria</taxon>
        <taxon>Rhodocyclales</taxon>
        <taxon>Zoogloeaceae</taxon>
        <taxon>Zoogloea</taxon>
    </lineage>
</organism>
<sequence>MSIRIVFQMVVIKKSAVRKHYPDGEAGFRTAYPFAAEDRYLFGLGSMSGGELEEILQELTAAGLDLPECAAIADCHQGAIEEHPDIRFERVSNEPFAQWSARLACDDPDEMAAEGAPIVQWLMEKGWALSLPDDPREPPKKAPARAKVTRVPHDGRLIFGGKGSLTPFRPKPTASPATQSPQPDEALDILAPGQEDPEPAMKGARISLETSMAKWSQEAFDEEMAARAARRQSTDSPETVQDSTTRKPSGQA</sequence>
<evidence type="ECO:0000256" key="1">
    <source>
        <dbReference type="SAM" id="MobiDB-lite"/>
    </source>
</evidence>
<keyword evidence="3" id="KW-1185">Reference proteome</keyword>
<dbReference type="AlphaFoldDB" id="A0A4Y4CVG8"/>
<protein>
    <submittedName>
        <fullName evidence="2">Uncharacterized protein</fullName>
    </submittedName>
</protein>
<gene>
    <name evidence="2" type="ORF">ZRA01_29640</name>
</gene>
<feature type="region of interest" description="Disordered" evidence="1">
    <location>
        <begin position="155"/>
        <end position="252"/>
    </location>
</feature>
<comment type="caution">
    <text evidence="2">The sequence shown here is derived from an EMBL/GenBank/DDBJ whole genome shotgun (WGS) entry which is preliminary data.</text>
</comment>
<feature type="compositionally biased region" description="Polar residues" evidence="1">
    <location>
        <begin position="234"/>
        <end position="252"/>
    </location>
</feature>
<reference evidence="2 3" key="1">
    <citation type="submission" date="2019-06" db="EMBL/GenBank/DDBJ databases">
        <title>Whole genome shotgun sequence of Zoogloea ramigera NBRC 15342.</title>
        <authorList>
            <person name="Hosoyama A."/>
            <person name="Uohara A."/>
            <person name="Ohji S."/>
            <person name="Ichikawa N."/>
        </authorList>
    </citation>
    <scope>NUCLEOTIDE SEQUENCE [LARGE SCALE GENOMIC DNA]</scope>
    <source>
        <strain evidence="2 3">NBRC 15342</strain>
    </source>
</reference>
<accession>A0A4Y4CVG8</accession>